<evidence type="ECO:0000256" key="1">
    <source>
        <dbReference type="ARBA" id="ARBA00000085"/>
    </source>
</evidence>
<evidence type="ECO:0000313" key="15">
    <source>
        <dbReference type="Proteomes" id="UP000249590"/>
    </source>
</evidence>
<dbReference type="SUPFAM" id="SSF55874">
    <property type="entry name" value="ATPase domain of HSP90 chaperone/DNA topoisomerase II/histidine kinase"/>
    <property type="match status" value="1"/>
</dbReference>
<keyword evidence="8" id="KW-0547">Nucleotide-binding</keyword>
<feature type="domain" description="Histidine kinase" evidence="13">
    <location>
        <begin position="156"/>
        <end position="378"/>
    </location>
</feature>
<evidence type="ECO:0000256" key="3">
    <source>
        <dbReference type="ARBA" id="ARBA00004314"/>
    </source>
</evidence>
<dbReference type="EC" id="2.7.13.3" evidence="4"/>
<comment type="subcellular location">
    <subcellularLocation>
        <location evidence="2">Cell membrane</location>
    </subcellularLocation>
    <subcellularLocation>
        <location evidence="3">Membrane raft</location>
        <topology evidence="3">Multi-pass membrane protein</topology>
    </subcellularLocation>
</comment>
<keyword evidence="9 14" id="KW-0418">Kinase</keyword>
<name>A0A8B2NWF3_9HYPH</name>
<protein>
    <recommendedName>
        <fullName evidence="4">histidine kinase</fullName>
        <ecNumber evidence="4">2.7.13.3</ecNumber>
    </recommendedName>
</protein>
<dbReference type="SMART" id="SM00388">
    <property type="entry name" value="HisKA"/>
    <property type="match status" value="1"/>
</dbReference>
<dbReference type="GO" id="GO:0005886">
    <property type="term" value="C:plasma membrane"/>
    <property type="evidence" value="ECO:0007669"/>
    <property type="project" value="UniProtKB-SubCell"/>
</dbReference>
<dbReference type="GO" id="GO:0016036">
    <property type="term" value="P:cellular response to phosphate starvation"/>
    <property type="evidence" value="ECO:0007669"/>
    <property type="project" value="TreeGrafter"/>
</dbReference>
<dbReference type="PANTHER" id="PTHR45453">
    <property type="entry name" value="PHOSPHATE REGULON SENSOR PROTEIN PHOR"/>
    <property type="match status" value="1"/>
</dbReference>
<dbReference type="GO" id="GO:0004721">
    <property type="term" value="F:phosphoprotein phosphatase activity"/>
    <property type="evidence" value="ECO:0007669"/>
    <property type="project" value="TreeGrafter"/>
</dbReference>
<evidence type="ECO:0000313" key="14">
    <source>
        <dbReference type="EMBL" id="RAI03171.1"/>
    </source>
</evidence>
<dbReference type="FunFam" id="3.30.565.10:FF:000023">
    <property type="entry name" value="PAS domain-containing sensor histidine kinase"/>
    <property type="match status" value="1"/>
</dbReference>
<evidence type="ECO:0000256" key="12">
    <source>
        <dbReference type="ARBA" id="ARBA00023136"/>
    </source>
</evidence>
<dbReference type="InterPro" id="IPR005467">
    <property type="entry name" value="His_kinase_dom"/>
</dbReference>
<evidence type="ECO:0000256" key="10">
    <source>
        <dbReference type="ARBA" id="ARBA00022840"/>
    </source>
</evidence>
<dbReference type="InterPro" id="IPR003594">
    <property type="entry name" value="HATPase_dom"/>
</dbReference>
<dbReference type="Gene3D" id="3.30.450.20">
    <property type="entry name" value="PAS domain"/>
    <property type="match status" value="1"/>
</dbReference>
<dbReference type="GO" id="GO:0045121">
    <property type="term" value="C:membrane raft"/>
    <property type="evidence" value="ECO:0007669"/>
    <property type="project" value="UniProtKB-SubCell"/>
</dbReference>
<dbReference type="PRINTS" id="PR00344">
    <property type="entry name" value="BCTRLSENSOR"/>
</dbReference>
<dbReference type="InterPro" id="IPR036097">
    <property type="entry name" value="HisK_dim/P_sf"/>
</dbReference>
<dbReference type="InterPro" id="IPR050351">
    <property type="entry name" value="BphY/WalK/GraS-like"/>
</dbReference>
<evidence type="ECO:0000259" key="13">
    <source>
        <dbReference type="PROSITE" id="PS50109"/>
    </source>
</evidence>
<dbReference type="InterPro" id="IPR035965">
    <property type="entry name" value="PAS-like_dom_sf"/>
</dbReference>
<dbReference type="SMART" id="SM00387">
    <property type="entry name" value="HATPase_c"/>
    <property type="match status" value="1"/>
</dbReference>
<dbReference type="SUPFAM" id="SSF55785">
    <property type="entry name" value="PYP-like sensor domain (PAS domain)"/>
    <property type="match status" value="1"/>
</dbReference>
<gene>
    <name evidence="14" type="ORF">DLJ53_01195</name>
</gene>
<dbReference type="PROSITE" id="PS50109">
    <property type="entry name" value="HIS_KIN"/>
    <property type="match status" value="1"/>
</dbReference>
<dbReference type="Gene3D" id="3.30.565.10">
    <property type="entry name" value="Histidine kinase-like ATPase, C-terminal domain"/>
    <property type="match status" value="1"/>
</dbReference>
<evidence type="ECO:0000256" key="5">
    <source>
        <dbReference type="ARBA" id="ARBA00022475"/>
    </source>
</evidence>
<dbReference type="Pfam" id="PF02518">
    <property type="entry name" value="HATPase_c"/>
    <property type="match status" value="1"/>
</dbReference>
<dbReference type="Proteomes" id="UP000249590">
    <property type="component" value="Unassembled WGS sequence"/>
</dbReference>
<evidence type="ECO:0000256" key="8">
    <source>
        <dbReference type="ARBA" id="ARBA00022741"/>
    </source>
</evidence>
<dbReference type="InterPro" id="IPR004358">
    <property type="entry name" value="Sig_transdc_His_kin-like_C"/>
</dbReference>
<keyword evidence="7" id="KW-0808">Transferase</keyword>
<dbReference type="FunFam" id="1.10.287.130:FF:000001">
    <property type="entry name" value="Two-component sensor histidine kinase"/>
    <property type="match status" value="1"/>
</dbReference>
<keyword evidence="6" id="KW-0597">Phosphoprotein</keyword>
<comment type="catalytic activity">
    <reaction evidence="1">
        <text>ATP + protein L-histidine = ADP + protein N-phospho-L-histidine.</text>
        <dbReference type="EC" id="2.7.13.3"/>
    </reaction>
</comment>
<proteinExistence type="predicted"/>
<comment type="caution">
    <text evidence="14">The sequence shown here is derived from an EMBL/GenBank/DDBJ whole genome shotgun (WGS) entry which is preliminary data.</text>
</comment>
<sequence>MILLVAGAFVLRPRAAHAGIVAQVEDEAGAPLSSDAKALLDTSPDACIVISQDATILWVNRAAREQMGIVSIGSPISFALRVPELVRAVERAGRSGLSERARWAEKVPTRRYYEAFISPLELTGEGGEPVQAMAVYVHDLSEQQRLERMREDFVANASHELRTPLASLTGMIETLQGPAREDAKTRDQFLALMREQADRMKRLTDSLLSLSRIEMRSHVRPTEIIDCAEITRYAVEMTRGIADEANVTLELAVAEETLPIRGDSDEMVQVLNNLIENAVKYGSEGGRVLIGAAREDTVSGPVVAMSVQDFGKGVPPEHVPRLTERFYRVDIEESRARRGTGLGLAIVKHIINRHRGRLTVRSQLGAGSTFTVRIPLAEVPEPVSRPD</sequence>
<evidence type="ECO:0000256" key="4">
    <source>
        <dbReference type="ARBA" id="ARBA00012438"/>
    </source>
</evidence>
<keyword evidence="15" id="KW-1185">Reference proteome</keyword>
<keyword evidence="5" id="KW-1003">Cell membrane</keyword>
<keyword evidence="12" id="KW-0472">Membrane</keyword>
<evidence type="ECO:0000256" key="9">
    <source>
        <dbReference type="ARBA" id="ARBA00022777"/>
    </source>
</evidence>
<dbReference type="PANTHER" id="PTHR45453:SF1">
    <property type="entry name" value="PHOSPHATE REGULON SENSOR PROTEIN PHOR"/>
    <property type="match status" value="1"/>
</dbReference>
<dbReference type="CDD" id="cd00082">
    <property type="entry name" value="HisKA"/>
    <property type="match status" value="1"/>
</dbReference>
<reference evidence="14 15" key="1">
    <citation type="submission" date="2018-05" db="EMBL/GenBank/DDBJ databases">
        <title>Acuticoccus sediminis sp. nov., isolated from deep-sea sediment of Indian Ocean.</title>
        <authorList>
            <person name="Liu X."/>
            <person name="Lai Q."/>
            <person name="Du Y."/>
            <person name="Sun F."/>
            <person name="Zhang X."/>
            <person name="Wang S."/>
            <person name="Shao Z."/>
        </authorList>
    </citation>
    <scope>NUCLEOTIDE SEQUENCE [LARGE SCALE GENOMIC DNA]</scope>
    <source>
        <strain evidence="14 15">PTG4-2</strain>
    </source>
</reference>
<keyword evidence="10" id="KW-0067">ATP-binding</keyword>
<keyword evidence="11" id="KW-0902">Two-component regulatory system</keyword>
<accession>A0A8B2NWF3</accession>
<evidence type="ECO:0000256" key="6">
    <source>
        <dbReference type="ARBA" id="ARBA00022553"/>
    </source>
</evidence>
<dbReference type="GO" id="GO:0000155">
    <property type="term" value="F:phosphorelay sensor kinase activity"/>
    <property type="evidence" value="ECO:0007669"/>
    <property type="project" value="InterPro"/>
</dbReference>
<organism evidence="14 15">
    <name type="scientific">Acuticoccus sediminis</name>
    <dbReference type="NCBI Taxonomy" id="2184697"/>
    <lineage>
        <taxon>Bacteria</taxon>
        <taxon>Pseudomonadati</taxon>
        <taxon>Pseudomonadota</taxon>
        <taxon>Alphaproteobacteria</taxon>
        <taxon>Hyphomicrobiales</taxon>
        <taxon>Amorphaceae</taxon>
        <taxon>Acuticoccus</taxon>
    </lineage>
</organism>
<dbReference type="SUPFAM" id="SSF47384">
    <property type="entry name" value="Homodimeric domain of signal transducing histidine kinase"/>
    <property type="match status" value="1"/>
</dbReference>
<dbReference type="InterPro" id="IPR036890">
    <property type="entry name" value="HATPase_C_sf"/>
</dbReference>
<evidence type="ECO:0000256" key="7">
    <source>
        <dbReference type="ARBA" id="ARBA00022679"/>
    </source>
</evidence>
<dbReference type="GO" id="GO:0005524">
    <property type="term" value="F:ATP binding"/>
    <property type="evidence" value="ECO:0007669"/>
    <property type="project" value="UniProtKB-KW"/>
</dbReference>
<dbReference type="Gene3D" id="1.10.287.130">
    <property type="match status" value="1"/>
</dbReference>
<evidence type="ECO:0000256" key="2">
    <source>
        <dbReference type="ARBA" id="ARBA00004236"/>
    </source>
</evidence>
<evidence type="ECO:0000256" key="11">
    <source>
        <dbReference type="ARBA" id="ARBA00023012"/>
    </source>
</evidence>
<dbReference type="AlphaFoldDB" id="A0A8B2NWF3"/>
<dbReference type="EMBL" id="QHHQ01000001">
    <property type="protein sequence ID" value="RAI03171.1"/>
    <property type="molecule type" value="Genomic_DNA"/>
</dbReference>
<dbReference type="Pfam" id="PF00512">
    <property type="entry name" value="HisKA"/>
    <property type="match status" value="1"/>
</dbReference>
<dbReference type="InterPro" id="IPR003661">
    <property type="entry name" value="HisK_dim/P_dom"/>
</dbReference>